<dbReference type="PANTHER" id="PTHR21228:SF40">
    <property type="entry name" value="LD45607P"/>
    <property type="match status" value="1"/>
</dbReference>
<dbReference type="GO" id="GO:0044528">
    <property type="term" value="P:regulation of mitochondrial mRNA stability"/>
    <property type="evidence" value="ECO:0007669"/>
    <property type="project" value="TreeGrafter"/>
</dbReference>
<comment type="caution">
    <text evidence="3">The sequence shown here is derived from an EMBL/GenBank/DDBJ whole genome shotgun (WGS) entry which is preliminary data.</text>
</comment>
<protein>
    <recommendedName>
        <fullName evidence="1">RNA-editing substrate-binding complex 6 protein domain-containing protein</fullName>
    </recommendedName>
</protein>
<dbReference type="PANTHER" id="PTHR21228">
    <property type="entry name" value="FAST LEU-RICH DOMAIN-CONTAINING"/>
    <property type="match status" value="1"/>
</dbReference>
<dbReference type="EMBL" id="JAQMWT010000521">
    <property type="protein sequence ID" value="KAJ8600482.1"/>
    <property type="molecule type" value="Genomic_DNA"/>
</dbReference>
<dbReference type="GO" id="GO:0003723">
    <property type="term" value="F:RNA binding"/>
    <property type="evidence" value="ECO:0007669"/>
    <property type="project" value="TreeGrafter"/>
</dbReference>
<dbReference type="AlphaFoldDB" id="A0AAD7UQ08"/>
<reference evidence="3" key="1">
    <citation type="submission" date="2023-01" db="EMBL/GenBank/DDBJ databases">
        <title>Metagenome sequencing of chrysophaentin producing Chrysophaeum taylorii.</title>
        <authorList>
            <person name="Davison J."/>
            <person name="Bewley C."/>
        </authorList>
    </citation>
    <scope>NUCLEOTIDE SEQUENCE</scope>
    <source>
        <strain evidence="3">NIES-1699</strain>
    </source>
</reference>
<gene>
    <name evidence="2" type="ORF">CTAYLR_004423</name>
    <name evidence="3" type="ORF">CTAYLR_004475</name>
</gene>
<keyword evidence="4" id="KW-1185">Reference proteome</keyword>
<evidence type="ECO:0000259" key="1">
    <source>
        <dbReference type="Pfam" id="PF26188"/>
    </source>
</evidence>
<dbReference type="EMBL" id="JAQMWT010000025">
    <property type="protein sequence ID" value="KAJ8613634.1"/>
    <property type="molecule type" value="Genomic_DNA"/>
</dbReference>
<sequence>MVGDKFSARNLSTAAHRVAEESGVRNHVVCPARLSRDVALADACRPCIKLFNPRNLASTAWAFAADRALTHLSSLRGDRRRGYISAWRVQSAGARQYRVGLRRGNRIEAFVTIARAASSRLGEFNPQNLANTAWAFAEDRDLATTARAFATARIEALELFAVIAREASSRFGEFNPQNLANTAYAFATTGIESPELFDAIAMAARSQLREFNPQALATTAWAFACVDWKDDPEFFAELECVAVTDVDALDDDRVNCHDST</sequence>
<evidence type="ECO:0000313" key="4">
    <source>
        <dbReference type="Proteomes" id="UP001230188"/>
    </source>
</evidence>
<proteinExistence type="predicted"/>
<dbReference type="GO" id="GO:0005759">
    <property type="term" value="C:mitochondrial matrix"/>
    <property type="evidence" value="ECO:0007669"/>
    <property type="project" value="TreeGrafter"/>
</dbReference>
<dbReference type="GO" id="GO:0000963">
    <property type="term" value="P:mitochondrial RNA processing"/>
    <property type="evidence" value="ECO:0007669"/>
    <property type="project" value="TreeGrafter"/>
</dbReference>
<accession>A0AAD7UQ08</accession>
<organism evidence="3 4">
    <name type="scientific">Chrysophaeum taylorii</name>
    <dbReference type="NCBI Taxonomy" id="2483200"/>
    <lineage>
        <taxon>Eukaryota</taxon>
        <taxon>Sar</taxon>
        <taxon>Stramenopiles</taxon>
        <taxon>Ochrophyta</taxon>
        <taxon>Pelagophyceae</taxon>
        <taxon>Pelagomonadales</taxon>
        <taxon>Pelagomonadaceae</taxon>
        <taxon>Chrysophaeum</taxon>
    </lineage>
</organism>
<dbReference type="InterPro" id="IPR050870">
    <property type="entry name" value="FAST_kinase"/>
</dbReference>
<dbReference type="Pfam" id="PF26188">
    <property type="entry name" value="RESC6"/>
    <property type="match status" value="1"/>
</dbReference>
<dbReference type="InterPro" id="IPR058917">
    <property type="entry name" value="RESC6_dom"/>
</dbReference>
<dbReference type="GO" id="GO:0035770">
    <property type="term" value="C:ribonucleoprotein granule"/>
    <property type="evidence" value="ECO:0007669"/>
    <property type="project" value="TreeGrafter"/>
</dbReference>
<feature type="domain" description="RNA-editing substrate-binding complex 6 protein" evidence="1">
    <location>
        <begin position="142"/>
        <end position="251"/>
    </location>
</feature>
<name>A0AAD7UQ08_9STRA</name>
<evidence type="ECO:0000313" key="3">
    <source>
        <dbReference type="EMBL" id="KAJ8613634.1"/>
    </source>
</evidence>
<evidence type="ECO:0000313" key="2">
    <source>
        <dbReference type="EMBL" id="KAJ8600482.1"/>
    </source>
</evidence>
<dbReference type="Proteomes" id="UP001230188">
    <property type="component" value="Unassembled WGS sequence"/>
</dbReference>